<dbReference type="InterPro" id="IPR043198">
    <property type="entry name" value="Cyclin/Ssn8"/>
</dbReference>
<gene>
    <name evidence="2" type="primary">X975_09613</name>
    <name evidence="2" type="ORF">CEXT_36851</name>
</gene>
<comment type="caution">
    <text evidence="2">The sequence shown here is derived from an EMBL/GenBank/DDBJ whole genome shotgun (WGS) entry which is preliminary data.</text>
</comment>
<protein>
    <submittedName>
        <fullName evidence="2">Cyclin-related protein</fullName>
    </submittedName>
</protein>
<dbReference type="Proteomes" id="UP001054945">
    <property type="component" value="Unassembled WGS sequence"/>
</dbReference>
<dbReference type="InterPro" id="IPR036915">
    <property type="entry name" value="Cyclin-like_sf"/>
</dbReference>
<dbReference type="GO" id="GO:0016538">
    <property type="term" value="F:cyclin-dependent protein serine/threonine kinase regulator activity"/>
    <property type="evidence" value="ECO:0007669"/>
    <property type="project" value="InterPro"/>
</dbReference>
<evidence type="ECO:0000313" key="3">
    <source>
        <dbReference type="Proteomes" id="UP001054945"/>
    </source>
</evidence>
<proteinExistence type="predicted"/>
<dbReference type="Gene3D" id="1.10.472.10">
    <property type="entry name" value="Cyclin-like"/>
    <property type="match status" value="2"/>
</dbReference>
<keyword evidence="3" id="KW-1185">Reference proteome</keyword>
<dbReference type="SUPFAM" id="SSF47954">
    <property type="entry name" value="Cyclin-like"/>
    <property type="match status" value="2"/>
</dbReference>
<keyword evidence="1" id="KW-0195">Cyclin</keyword>
<organism evidence="2 3">
    <name type="scientific">Caerostris extrusa</name>
    <name type="common">Bark spider</name>
    <name type="synonym">Caerostris bankana</name>
    <dbReference type="NCBI Taxonomy" id="172846"/>
    <lineage>
        <taxon>Eukaryota</taxon>
        <taxon>Metazoa</taxon>
        <taxon>Ecdysozoa</taxon>
        <taxon>Arthropoda</taxon>
        <taxon>Chelicerata</taxon>
        <taxon>Arachnida</taxon>
        <taxon>Araneae</taxon>
        <taxon>Araneomorphae</taxon>
        <taxon>Entelegynae</taxon>
        <taxon>Araneoidea</taxon>
        <taxon>Araneidae</taxon>
        <taxon>Caerostris</taxon>
    </lineage>
</organism>
<evidence type="ECO:0000313" key="2">
    <source>
        <dbReference type="EMBL" id="GIY58706.1"/>
    </source>
</evidence>
<dbReference type="AlphaFoldDB" id="A0AAV4ULG1"/>
<dbReference type="EMBL" id="BPLR01013091">
    <property type="protein sequence ID" value="GIY58706.1"/>
    <property type="molecule type" value="Genomic_DNA"/>
</dbReference>
<dbReference type="GO" id="GO:0006357">
    <property type="term" value="P:regulation of transcription by RNA polymerase II"/>
    <property type="evidence" value="ECO:0007669"/>
    <property type="project" value="InterPro"/>
</dbReference>
<evidence type="ECO:0000256" key="1">
    <source>
        <dbReference type="ARBA" id="ARBA00023127"/>
    </source>
</evidence>
<reference evidence="2 3" key="1">
    <citation type="submission" date="2021-06" db="EMBL/GenBank/DDBJ databases">
        <title>Caerostris extrusa draft genome.</title>
        <authorList>
            <person name="Kono N."/>
            <person name="Arakawa K."/>
        </authorList>
    </citation>
    <scope>NUCLEOTIDE SEQUENCE [LARGE SCALE GENOMIC DNA]</scope>
</reference>
<name>A0AAV4ULG1_CAEEX</name>
<accession>A0AAV4ULG1</accession>
<sequence length="294" mass="33666">MELGIKYLIEAAIKCHCDTEVTTKALIFYHHFMQWNEATCNHIIVAAAALHLSSKICEKLLDIGRLIHLFYHIVNKSEKKLNSTAFKFRLLSKTLKFVDHLLIRALNFKLNPKIAQQFLIPFLNALAQKTAHPINFRQTMGNTCLKLMSDLYTKRVCLNYEPDHIAVACIDVALNFHAFRNNLQISSPWHEGFCSDLTDSKLEEIQLNLLKMYKEKDKTYSTAVRIPPENIRLSVQDIVMEDVKPNIIAERTLESDIKQCKLKNFSLDGIRPSAQVEDILSSTSPGEYSSNEEL</sequence>
<dbReference type="PANTHER" id="PTHR10026">
    <property type="entry name" value="CYCLIN"/>
    <property type="match status" value="1"/>
</dbReference>